<evidence type="ECO:0000256" key="9">
    <source>
        <dbReference type="ARBA" id="ARBA00042745"/>
    </source>
</evidence>
<feature type="binding site" evidence="11">
    <location>
        <position position="111"/>
    </location>
    <ligand>
        <name>S-adenosyl-L-methionine</name>
        <dbReference type="ChEBI" id="CHEBI:59789"/>
    </ligand>
</feature>
<comment type="similarity">
    <text evidence="11">Belongs to the class I-like SAM-binding methyltransferase superfamily. RNA methyltransferase RlmE family.</text>
</comment>
<evidence type="ECO:0000256" key="7">
    <source>
        <dbReference type="ARBA" id="ARBA00041129"/>
    </source>
</evidence>
<evidence type="ECO:0000256" key="2">
    <source>
        <dbReference type="ARBA" id="ARBA00022603"/>
    </source>
</evidence>
<dbReference type="Proteomes" id="UP000190027">
    <property type="component" value="Unassembled WGS sequence"/>
</dbReference>
<dbReference type="InterPro" id="IPR029063">
    <property type="entry name" value="SAM-dependent_MTases_sf"/>
</dbReference>
<evidence type="ECO:0000256" key="4">
    <source>
        <dbReference type="ARBA" id="ARBA00022691"/>
    </source>
</evidence>
<dbReference type="AlphaFoldDB" id="A0A1T4W9W6"/>
<dbReference type="Pfam" id="PF01728">
    <property type="entry name" value="FtsJ"/>
    <property type="match status" value="1"/>
</dbReference>
<evidence type="ECO:0000256" key="8">
    <source>
        <dbReference type="ARBA" id="ARBA00041995"/>
    </source>
</evidence>
<feature type="binding site" evidence="11">
    <location>
        <position position="49"/>
    </location>
    <ligand>
        <name>S-adenosyl-L-methionine</name>
        <dbReference type="ChEBI" id="CHEBI:59789"/>
    </ligand>
</feature>
<dbReference type="GO" id="GO:0008650">
    <property type="term" value="F:rRNA (uridine-2'-O-)-methyltransferase activity"/>
    <property type="evidence" value="ECO:0007669"/>
    <property type="project" value="UniProtKB-UniRule"/>
</dbReference>
<sequence>MKKYQDHYFKRAKQENYPARSVYKLQEIEKRFNIFRSGQRVLDLGAAPGSWSLFAARKVGGKGHVLGVDLQTTETEFPDNVEFFHGDAFEQDGPFADRRAELAPFDLVISDMAPKTTGVKFADQARSLELCELARDVLPGVLVTGGHFVAKIFEGPDVKAYTDSLRPLFEKVKTFKPKSSRAESKEMFVVGLGFRGDAL</sequence>
<feature type="binding site" evidence="11">
    <location>
        <position position="69"/>
    </location>
    <ligand>
        <name>S-adenosyl-L-methionine</name>
        <dbReference type="ChEBI" id="CHEBI:59789"/>
    </ligand>
</feature>
<keyword evidence="1 11" id="KW-0698">rRNA processing</keyword>
<dbReference type="EMBL" id="FUYC01000002">
    <property type="protein sequence ID" value="SKA74076.1"/>
    <property type="molecule type" value="Genomic_DNA"/>
</dbReference>
<feature type="domain" description="Ribosomal RNA methyltransferase FtsJ" evidence="13">
    <location>
        <begin position="17"/>
        <end position="194"/>
    </location>
</feature>
<dbReference type="STRING" id="1121449.SAMN02745704_00588"/>
<name>A0A1T4W9W6_9BACT</name>
<organism evidence="14 15">
    <name type="scientific">Paucidesulfovibrio gracilis DSM 16080</name>
    <dbReference type="NCBI Taxonomy" id="1121449"/>
    <lineage>
        <taxon>Bacteria</taxon>
        <taxon>Pseudomonadati</taxon>
        <taxon>Thermodesulfobacteriota</taxon>
        <taxon>Desulfovibrionia</taxon>
        <taxon>Desulfovibrionales</taxon>
        <taxon>Desulfovibrionaceae</taxon>
        <taxon>Paucidesulfovibrio</taxon>
    </lineage>
</organism>
<evidence type="ECO:0000256" key="3">
    <source>
        <dbReference type="ARBA" id="ARBA00022679"/>
    </source>
</evidence>
<keyword evidence="11" id="KW-0963">Cytoplasm</keyword>
<feature type="active site" description="Proton acceptor" evidence="11 12">
    <location>
        <position position="151"/>
    </location>
</feature>
<keyword evidence="15" id="KW-1185">Reference proteome</keyword>
<evidence type="ECO:0000256" key="12">
    <source>
        <dbReference type="PIRSR" id="PIRSR005461-1"/>
    </source>
</evidence>
<dbReference type="InterPro" id="IPR002877">
    <property type="entry name" value="RNA_MeTrfase_FtsJ_dom"/>
</dbReference>
<dbReference type="PIRSF" id="PIRSF005461">
    <property type="entry name" value="23S_rRNA_mtase"/>
    <property type="match status" value="1"/>
</dbReference>
<dbReference type="GO" id="GO:0005737">
    <property type="term" value="C:cytoplasm"/>
    <property type="evidence" value="ECO:0007669"/>
    <property type="project" value="UniProtKB-SubCell"/>
</dbReference>
<keyword evidence="2 11" id="KW-0489">Methyltransferase</keyword>
<comment type="catalytic activity">
    <reaction evidence="10 11">
        <text>uridine(2552) in 23S rRNA + S-adenosyl-L-methionine = 2'-O-methyluridine(2552) in 23S rRNA + S-adenosyl-L-homocysteine + H(+)</text>
        <dbReference type="Rhea" id="RHEA:42720"/>
        <dbReference type="Rhea" id="RHEA-COMP:10202"/>
        <dbReference type="Rhea" id="RHEA-COMP:10203"/>
        <dbReference type="ChEBI" id="CHEBI:15378"/>
        <dbReference type="ChEBI" id="CHEBI:57856"/>
        <dbReference type="ChEBI" id="CHEBI:59789"/>
        <dbReference type="ChEBI" id="CHEBI:65315"/>
        <dbReference type="ChEBI" id="CHEBI:74478"/>
        <dbReference type="EC" id="2.1.1.166"/>
    </reaction>
</comment>
<dbReference type="PANTHER" id="PTHR10920:SF18">
    <property type="entry name" value="RRNA METHYLTRANSFERASE 2, MITOCHONDRIAL"/>
    <property type="match status" value="1"/>
</dbReference>
<comment type="subcellular location">
    <subcellularLocation>
        <location evidence="11">Cytoplasm</location>
    </subcellularLocation>
</comment>
<evidence type="ECO:0000256" key="1">
    <source>
        <dbReference type="ARBA" id="ARBA00022552"/>
    </source>
</evidence>
<dbReference type="Gene3D" id="3.40.50.150">
    <property type="entry name" value="Vaccinia Virus protein VP39"/>
    <property type="match status" value="1"/>
</dbReference>
<dbReference type="SUPFAM" id="SSF53335">
    <property type="entry name" value="S-adenosyl-L-methionine-dependent methyltransferases"/>
    <property type="match status" value="1"/>
</dbReference>
<keyword evidence="3 11" id="KW-0808">Transferase</keyword>
<dbReference type="HAMAP" id="MF_01547">
    <property type="entry name" value="RNA_methyltr_E"/>
    <property type="match status" value="1"/>
</dbReference>
<accession>A0A1T4W9W6</accession>
<dbReference type="InterPro" id="IPR050082">
    <property type="entry name" value="RNA_methyltr_RlmE"/>
</dbReference>
<evidence type="ECO:0000256" key="5">
    <source>
        <dbReference type="ARBA" id="ARBA00037569"/>
    </source>
</evidence>
<evidence type="ECO:0000259" key="13">
    <source>
        <dbReference type="Pfam" id="PF01728"/>
    </source>
</evidence>
<proteinExistence type="inferred from homology"/>
<dbReference type="OrthoDB" id="9790080at2"/>
<evidence type="ECO:0000313" key="14">
    <source>
        <dbReference type="EMBL" id="SKA74076.1"/>
    </source>
</evidence>
<protein>
    <recommendedName>
        <fullName evidence="7 11">Ribosomal RNA large subunit methyltransferase E</fullName>
        <ecNumber evidence="6 11">2.1.1.166</ecNumber>
    </recommendedName>
    <alternativeName>
        <fullName evidence="9 11">23S rRNA Um2552 methyltransferase</fullName>
    </alternativeName>
    <alternativeName>
        <fullName evidence="8 11">rRNA (uridine-2'-O-)-methyltransferase</fullName>
    </alternativeName>
</protein>
<evidence type="ECO:0000313" key="15">
    <source>
        <dbReference type="Proteomes" id="UP000190027"/>
    </source>
</evidence>
<keyword evidence="4 11" id="KW-0949">S-adenosyl-L-methionine</keyword>
<dbReference type="PANTHER" id="PTHR10920">
    <property type="entry name" value="RIBOSOMAL RNA METHYLTRANSFERASE"/>
    <property type="match status" value="1"/>
</dbReference>
<evidence type="ECO:0000256" key="11">
    <source>
        <dbReference type="HAMAP-Rule" id="MF_01547"/>
    </source>
</evidence>
<feature type="binding site" evidence="11">
    <location>
        <position position="87"/>
    </location>
    <ligand>
        <name>S-adenosyl-L-methionine</name>
        <dbReference type="ChEBI" id="CHEBI:59789"/>
    </ligand>
</feature>
<dbReference type="InterPro" id="IPR015507">
    <property type="entry name" value="rRNA-MeTfrase_E"/>
</dbReference>
<gene>
    <name evidence="11" type="primary">rlmE</name>
    <name evidence="11" type="synonym">ftsJ</name>
    <name evidence="11" type="synonym">rrmJ</name>
    <name evidence="14" type="ORF">SAMN02745704_00588</name>
</gene>
<dbReference type="RefSeq" id="WP_078716165.1">
    <property type="nucleotide sequence ID" value="NZ_FUYC01000002.1"/>
</dbReference>
<evidence type="ECO:0000256" key="6">
    <source>
        <dbReference type="ARBA" id="ARBA00038861"/>
    </source>
</evidence>
<dbReference type="EC" id="2.1.1.166" evidence="6 11"/>
<reference evidence="14 15" key="1">
    <citation type="submission" date="2017-02" db="EMBL/GenBank/DDBJ databases">
        <authorList>
            <person name="Peterson S.W."/>
        </authorList>
    </citation>
    <scope>NUCLEOTIDE SEQUENCE [LARGE SCALE GENOMIC DNA]</scope>
    <source>
        <strain evidence="14 15">DSM 16080</strain>
    </source>
</reference>
<comment type="function">
    <text evidence="5 11">Specifically methylates the uridine in position 2552 of 23S rRNA at the 2'-O position of the ribose in the fully assembled 50S ribosomal subunit.</text>
</comment>
<evidence type="ECO:0000256" key="10">
    <source>
        <dbReference type="ARBA" id="ARBA00048970"/>
    </source>
</evidence>
<feature type="binding site" evidence="11">
    <location>
        <position position="51"/>
    </location>
    <ligand>
        <name>S-adenosyl-L-methionine</name>
        <dbReference type="ChEBI" id="CHEBI:59789"/>
    </ligand>
</feature>